<gene>
    <name evidence="3" type="ORF">RZS28_17940</name>
</gene>
<dbReference type="Pfam" id="PF13579">
    <property type="entry name" value="Glyco_trans_4_4"/>
    <property type="match status" value="1"/>
</dbReference>
<dbReference type="PANTHER" id="PTHR12526">
    <property type="entry name" value="GLYCOSYLTRANSFERASE"/>
    <property type="match status" value="1"/>
</dbReference>
<dbReference type="SUPFAM" id="SSF53756">
    <property type="entry name" value="UDP-Glycosyltransferase/glycogen phosphorylase"/>
    <property type="match status" value="1"/>
</dbReference>
<sequence>MVILHVILTVNPEFGGPIEGIMTSAGILREQGCDREILSLDAPGDPWVKSCPLPVHALGIRHTSYPKLRRKLPWLRYGYTPHFVPWLKANARRYDAIIVNGLWNYSSLGAWRALRRTDTRYFVYPHGMLDPYFNKIQPVKALAKQILWWFSEGPLIANAVRVMYVTEEERQLAGNSFWPYRGKDRVVPYGIVDVPGDPKAQAASFLAACPKLANRDFILFLSRIHPKKGCDLLIEAFAKIAAKDPALDLVMAGPDSVGWVKKLQDLAAERGVAERIHWPGMLRGDLKWGAFHAASAFVLPSHQENFGIVVAEAMACGKPVLTTSKVNTWREVQDSGAGLVVNDDLDGVTQMLEKFVSLSIEEKQRIGACARKGFVEKFDLGTLAPQLIEAFRTS</sequence>
<dbReference type="InterPro" id="IPR028098">
    <property type="entry name" value="Glyco_trans_4-like_N"/>
</dbReference>
<feature type="domain" description="Glycosyltransferase subfamily 4-like N-terminal" evidence="2">
    <location>
        <begin position="16"/>
        <end position="190"/>
    </location>
</feature>
<protein>
    <submittedName>
        <fullName evidence="3">Glycosyltransferase</fullName>
        <ecNumber evidence="3">2.4.-.-</ecNumber>
    </submittedName>
</protein>
<dbReference type="InterPro" id="IPR001296">
    <property type="entry name" value="Glyco_trans_1"/>
</dbReference>
<dbReference type="EC" id="2.4.-.-" evidence="3"/>
<dbReference type="PANTHER" id="PTHR12526:SF636">
    <property type="entry name" value="BLL3647 PROTEIN"/>
    <property type="match status" value="1"/>
</dbReference>
<evidence type="ECO:0000259" key="1">
    <source>
        <dbReference type="Pfam" id="PF00534"/>
    </source>
</evidence>
<dbReference type="GO" id="GO:0016757">
    <property type="term" value="F:glycosyltransferase activity"/>
    <property type="evidence" value="ECO:0007669"/>
    <property type="project" value="UniProtKB-KW"/>
</dbReference>
<evidence type="ECO:0000259" key="2">
    <source>
        <dbReference type="Pfam" id="PF13579"/>
    </source>
</evidence>
<dbReference type="EMBL" id="CP136862">
    <property type="protein sequence ID" value="WOJ89639.1"/>
    <property type="molecule type" value="Genomic_DNA"/>
</dbReference>
<dbReference type="Gene3D" id="3.40.50.2000">
    <property type="entry name" value="Glycogen Phosphorylase B"/>
    <property type="match status" value="2"/>
</dbReference>
<proteinExistence type="predicted"/>
<feature type="domain" description="Glycosyl transferase family 1" evidence="1">
    <location>
        <begin position="214"/>
        <end position="371"/>
    </location>
</feature>
<dbReference type="Proteomes" id="UP001626536">
    <property type="component" value="Chromosome"/>
</dbReference>
<name>A0ABZ0HSW8_9HYPH</name>
<accession>A0ABZ0HSW8</accession>
<keyword evidence="3" id="KW-0808">Transferase</keyword>
<reference evidence="3 4" key="1">
    <citation type="submission" date="2023-10" db="EMBL/GenBank/DDBJ databases">
        <title>Novel methanotroph of the genus Methylocapsa from a subarctic wetland.</title>
        <authorList>
            <person name="Belova S.E."/>
            <person name="Oshkin I.Y."/>
            <person name="Miroshnikov K."/>
            <person name="Dedysh S.N."/>
        </authorList>
    </citation>
    <scope>NUCLEOTIDE SEQUENCE [LARGE SCALE GENOMIC DNA]</scope>
    <source>
        <strain evidence="3 4">RX1</strain>
    </source>
</reference>
<organism evidence="3 4">
    <name type="scientific">Methylocapsa polymorpha</name>
    <dbReference type="NCBI Taxonomy" id="3080828"/>
    <lineage>
        <taxon>Bacteria</taxon>
        <taxon>Pseudomonadati</taxon>
        <taxon>Pseudomonadota</taxon>
        <taxon>Alphaproteobacteria</taxon>
        <taxon>Hyphomicrobiales</taxon>
        <taxon>Beijerinckiaceae</taxon>
        <taxon>Methylocapsa</taxon>
    </lineage>
</organism>
<evidence type="ECO:0000313" key="4">
    <source>
        <dbReference type="Proteomes" id="UP001626536"/>
    </source>
</evidence>
<dbReference type="RefSeq" id="WP_407339084.1">
    <property type="nucleotide sequence ID" value="NZ_CP136862.1"/>
</dbReference>
<keyword evidence="4" id="KW-1185">Reference proteome</keyword>
<dbReference type="Pfam" id="PF00534">
    <property type="entry name" value="Glycos_transf_1"/>
    <property type="match status" value="1"/>
</dbReference>
<keyword evidence="3" id="KW-0328">Glycosyltransferase</keyword>
<evidence type="ECO:0000313" key="3">
    <source>
        <dbReference type="EMBL" id="WOJ89639.1"/>
    </source>
</evidence>